<proteinExistence type="predicted"/>
<evidence type="ECO:0000313" key="2">
    <source>
        <dbReference type="EMBL" id="NNF07140.1"/>
    </source>
</evidence>
<name>A0A7Y2EBY7_UNCEI</name>
<dbReference type="InterPro" id="IPR011220">
    <property type="entry name" value="UCP028205"/>
</dbReference>
<sequence length="270" mass="30064">MHSDMLKGVGMRRIGAFLSAVVTSNLIVLSLVCVSSASFYAATAHAEPDVVEILRTADHARGNTEGLTWTLDITSHEGDKTRDMTVEVKTRGYDFLSETRNPAKYKGQKLLMVSGNMWFHKPGLSKPVPIAPRQRLMGQAAYGDIAATNYAEDYEGELVGEELIDDEPCLVFALKARERNATYDSVRYWVSVERGVGVRGEYFTVSGKLIKTARMTYGDVTKSDGSVKPFVSTIVITDAILQDNVTTLEFRDPKFEKLPDRLFNVNLLRR</sequence>
<dbReference type="EMBL" id="JABDJR010000412">
    <property type="protein sequence ID" value="NNF07140.1"/>
    <property type="molecule type" value="Genomic_DNA"/>
</dbReference>
<organism evidence="2 3">
    <name type="scientific">Eiseniibacteriota bacterium</name>
    <dbReference type="NCBI Taxonomy" id="2212470"/>
    <lineage>
        <taxon>Bacteria</taxon>
        <taxon>Candidatus Eiseniibacteriota</taxon>
    </lineage>
</organism>
<protein>
    <submittedName>
        <fullName evidence="2">Outer membrane lipoprotein-sorting protein</fullName>
    </submittedName>
</protein>
<dbReference type="InterPro" id="IPR033399">
    <property type="entry name" value="TP_0789-like"/>
</dbReference>
<reference evidence="2 3" key="1">
    <citation type="submission" date="2020-03" db="EMBL/GenBank/DDBJ databases">
        <title>Metabolic flexibility allows generalist bacteria to become dominant in a frequently disturbed ecosystem.</title>
        <authorList>
            <person name="Chen Y.-J."/>
            <person name="Leung P.M."/>
            <person name="Bay S.K."/>
            <person name="Hugenholtz P."/>
            <person name="Kessler A.J."/>
            <person name="Shelley G."/>
            <person name="Waite D.W."/>
            <person name="Cook P.L."/>
            <person name="Greening C."/>
        </authorList>
    </citation>
    <scope>NUCLEOTIDE SEQUENCE [LARGE SCALE GENOMIC DNA]</scope>
    <source>
        <strain evidence="2">SS_bin_28</strain>
    </source>
</reference>
<dbReference type="Pfam" id="PF17131">
    <property type="entry name" value="LolA_like"/>
    <property type="match status" value="1"/>
</dbReference>
<keyword evidence="2" id="KW-0449">Lipoprotein</keyword>
<dbReference type="Proteomes" id="UP000547674">
    <property type="component" value="Unassembled WGS sequence"/>
</dbReference>
<gene>
    <name evidence="2" type="ORF">HKN21_10300</name>
</gene>
<dbReference type="PIRSF" id="PIRSF028205">
    <property type="entry name" value="UCP028205"/>
    <property type="match status" value="1"/>
</dbReference>
<accession>A0A7Y2EBY7</accession>
<dbReference type="Gene3D" id="2.50.20.10">
    <property type="entry name" value="Lipoprotein localisation LolA/LolB/LppX"/>
    <property type="match status" value="1"/>
</dbReference>
<feature type="domain" description="Uncharacterized protein TP-0789" evidence="1">
    <location>
        <begin position="95"/>
        <end position="270"/>
    </location>
</feature>
<evidence type="ECO:0000259" key="1">
    <source>
        <dbReference type="Pfam" id="PF17131"/>
    </source>
</evidence>
<dbReference type="AlphaFoldDB" id="A0A7Y2EBY7"/>
<dbReference type="CDD" id="cd16329">
    <property type="entry name" value="LolA_like"/>
    <property type="match status" value="1"/>
</dbReference>
<evidence type="ECO:0000313" key="3">
    <source>
        <dbReference type="Proteomes" id="UP000547674"/>
    </source>
</evidence>
<comment type="caution">
    <text evidence="2">The sequence shown here is derived from an EMBL/GenBank/DDBJ whole genome shotgun (WGS) entry which is preliminary data.</text>
</comment>